<evidence type="ECO:0000313" key="2">
    <source>
        <dbReference type="EMBL" id="NNH02271.1"/>
    </source>
</evidence>
<protein>
    <submittedName>
        <fullName evidence="2">Uncharacterized protein</fullName>
    </submittedName>
</protein>
<dbReference type="EMBL" id="JABEMB010000001">
    <property type="protein sequence ID" value="NNH02271.1"/>
    <property type="molecule type" value="Genomic_DNA"/>
</dbReference>
<keyword evidence="1" id="KW-1133">Transmembrane helix</keyword>
<keyword evidence="1" id="KW-0812">Transmembrane</keyword>
<dbReference type="RefSeq" id="WP_167034468.1">
    <property type="nucleotide sequence ID" value="NZ_BAAANA010000002.1"/>
</dbReference>
<evidence type="ECO:0000256" key="1">
    <source>
        <dbReference type="SAM" id="Phobius"/>
    </source>
</evidence>
<dbReference type="Proteomes" id="UP000543598">
    <property type="component" value="Unassembled WGS sequence"/>
</dbReference>
<keyword evidence="3" id="KW-1185">Reference proteome</keyword>
<keyword evidence="1" id="KW-0472">Membrane</keyword>
<gene>
    <name evidence="2" type="ORF">HLA99_00060</name>
</gene>
<dbReference type="AlphaFoldDB" id="A0A7Y2LWQ9"/>
<evidence type="ECO:0000313" key="3">
    <source>
        <dbReference type="Proteomes" id="UP000543598"/>
    </source>
</evidence>
<name>A0A7Y2LWQ9_9MICO</name>
<organism evidence="2 3">
    <name type="scientific">Microbacterium ulmi</name>
    <dbReference type="NCBI Taxonomy" id="179095"/>
    <lineage>
        <taxon>Bacteria</taxon>
        <taxon>Bacillati</taxon>
        <taxon>Actinomycetota</taxon>
        <taxon>Actinomycetes</taxon>
        <taxon>Micrococcales</taxon>
        <taxon>Microbacteriaceae</taxon>
        <taxon>Microbacterium</taxon>
    </lineage>
</organism>
<comment type="caution">
    <text evidence="2">The sequence shown here is derived from an EMBL/GenBank/DDBJ whole genome shotgun (WGS) entry which is preliminary data.</text>
</comment>
<feature type="transmembrane region" description="Helical" evidence="1">
    <location>
        <begin position="6"/>
        <end position="30"/>
    </location>
</feature>
<reference evidence="2 3" key="1">
    <citation type="submission" date="2020-05" db="EMBL/GenBank/DDBJ databases">
        <title>MicrobeNet Type strains.</title>
        <authorList>
            <person name="Nicholson A.C."/>
        </authorList>
    </citation>
    <scope>NUCLEOTIDE SEQUENCE [LARGE SCALE GENOMIC DNA]</scope>
    <source>
        <strain evidence="2 3">JCM 14282</strain>
    </source>
</reference>
<sequence>MGGLVGWHLLILLSVLALLALAVWGVYWIARLGARRGTAEASRRREE</sequence>
<accession>A0A7Y2LWQ9</accession>
<proteinExistence type="predicted"/>